<evidence type="ECO:0000313" key="1">
    <source>
        <dbReference type="EMBL" id="KAI5662530.1"/>
    </source>
</evidence>
<proteinExistence type="predicted"/>
<dbReference type="Proteomes" id="UP001060085">
    <property type="component" value="Linkage Group LG05"/>
</dbReference>
<name>A0ACC0ANS1_CATRO</name>
<comment type="caution">
    <text evidence="1">The sequence shown here is derived from an EMBL/GenBank/DDBJ whole genome shotgun (WGS) entry which is preliminary data.</text>
</comment>
<gene>
    <name evidence="1" type="ORF">M9H77_21853</name>
</gene>
<sequence length="278" mass="32570">MGILVPSGVMKVIKKRRKFRVKRKVEWEKRVWLRNHIIFLPSLPYLKSVEGDDRTKEREYDLEKSEDTTKERECLIDQHEKTIDKLSFKLFEESKGEEMSENTKEKECVSPHVMEPPMDLLSSEEKIGANGMENEEVHYGFLTKSISFFMSSSSLCFELFFKEIKLFPYACIYNEYALVLFNSLWNVCGGKHLNMLSSLYRDPFDYSSRFMDSLLICETSLKKVHDCLSLNVFDNIHEKTEENRLGVSQSLSWLHDSFLLNVDALPQILNENGIFFKL</sequence>
<protein>
    <submittedName>
        <fullName evidence="1">Uncharacterized protein</fullName>
    </submittedName>
</protein>
<reference evidence="2" key="1">
    <citation type="journal article" date="2023" name="Nat. Plants">
        <title>Single-cell RNA sequencing provides a high-resolution roadmap for understanding the multicellular compartmentation of specialized metabolism.</title>
        <authorList>
            <person name="Sun S."/>
            <person name="Shen X."/>
            <person name="Li Y."/>
            <person name="Li Y."/>
            <person name="Wang S."/>
            <person name="Li R."/>
            <person name="Zhang H."/>
            <person name="Shen G."/>
            <person name="Guo B."/>
            <person name="Wei J."/>
            <person name="Xu J."/>
            <person name="St-Pierre B."/>
            <person name="Chen S."/>
            <person name="Sun C."/>
        </authorList>
    </citation>
    <scope>NUCLEOTIDE SEQUENCE [LARGE SCALE GENOMIC DNA]</scope>
</reference>
<organism evidence="1 2">
    <name type="scientific">Catharanthus roseus</name>
    <name type="common">Madagascar periwinkle</name>
    <name type="synonym">Vinca rosea</name>
    <dbReference type="NCBI Taxonomy" id="4058"/>
    <lineage>
        <taxon>Eukaryota</taxon>
        <taxon>Viridiplantae</taxon>
        <taxon>Streptophyta</taxon>
        <taxon>Embryophyta</taxon>
        <taxon>Tracheophyta</taxon>
        <taxon>Spermatophyta</taxon>
        <taxon>Magnoliopsida</taxon>
        <taxon>eudicotyledons</taxon>
        <taxon>Gunneridae</taxon>
        <taxon>Pentapetalae</taxon>
        <taxon>asterids</taxon>
        <taxon>lamiids</taxon>
        <taxon>Gentianales</taxon>
        <taxon>Apocynaceae</taxon>
        <taxon>Rauvolfioideae</taxon>
        <taxon>Vinceae</taxon>
        <taxon>Catharanthinae</taxon>
        <taxon>Catharanthus</taxon>
    </lineage>
</organism>
<dbReference type="EMBL" id="CM044705">
    <property type="protein sequence ID" value="KAI5662530.1"/>
    <property type="molecule type" value="Genomic_DNA"/>
</dbReference>
<evidence type="ECO:0000313" key="2">
    <source>
        <dbReference type="Proteomes" id="UP001060085"/>
    </source>
</evidence>
<keyword evidence="2" id="KW-1185">Reference proteome</keyword>
<accession>A0ACC0ANS1</accession>